<reference evidence="2 3" key="1">
    <citation type="submission" date="2014-04" db="EMBL/GenBank/DDBJ databases">
        <authorList>
            <consortium name="DOE Joint Genome Institute"/>
            <person name="Kuo A."/>
            <person name="Kohler A."/>
            <person name="Jargeat P."/>
            <person name="Nagy L.G."/>
            <person name="Floudas D."/>
            <person name="Copeland A."/>
            <person name="Barry K.W."/>
            <person name="Cichocki N."/>
            <person name="Veneault-Fourrey C."/>
            <person name="LaButti K."/>
            <person name="Lindquist E.A."/>
            <person name="Lipzen A."/>
            <person name="Lundell T."/>
            <person name="Morin E."/>
            <person name="Murat C."/>
            <person name="Sun H."/>
            <person name="Tunlid A."/>
            <person name="Henrissat B."/>
            <person name="Grigoriev I.V."/>
            <person name="Hibbett D.S."/>
            <person name="Martin F."/>
            <person name="Nordberg H.P."/>
            <person name="Cantor M.N."/>
            <person name="Hua S.X."/>
        </authorList>
    </citation>
    <scope>NUCLEOTIDE SEQUENCE [LARGE SCALE GENOMIC DNA]</scope>
    <source>
        <strain evidence="2 3">Ve08.2h10</strain>
    </source>
</reference>
<dbReference type="OrthoDB" id="2691745at2759"/>
<evidence type="ECO:0000313" key="2">
    <source>
        <dbReference type="EMBL" id="KIK77498.1"/>
    </source>
</evidence>
<dbReference type="HOGENOM" id="CLU_930975_0_0_1"/>
<dbReference type="EMBL" id="KN826960">
    <property type="protein sequence ID" value="KIK77498.1"/>
    <property type="molecule type" value="Genomic_DNA"/>
</dbReference>
<proteinExistence type="predicted"/>
<keyword evidence="3" id="KW-1185">Reference proteome</keyword>
<reference evidence="3" key="2">
    <citation type="submission" date="2015-01" db="EMBL/GenBank/DDBJ databases">
        <title>Evolutionary Origins and Diversification of the Mycorrhizal Mutualists.</title>
        <authorList>
            <consortium name="DOE Joint Genome Institute"/>
            <consortium name="Mycorrhizal Genomics Consortium"/>
            <person name="Kohler A."/>
            <person name="Kuo A."/>
            <person name="Nagy L.G."/>
            <person name="Floudas D."/>
            <person name="Copeland A."/>
            <person name="Barry K.W."/>
            <person name="Cichocki N."/>
            <person name="Veneault-Fourrey C."/>
            <person name="LaButti K."/>
            <person name="Lindquist E.A."/>
            <person name="Lipzen A."/>
            <person name="Lundell T."/>
            <person name="Morin E."/>
            <person name="Murat C."/>
            <person name="Riley R."/>
            <person name="Ohm R."/>
            <person name="Sun H."/>
            <person name="Tunlid A."/>
            <person name="Henrissat B."/>
            <person name="Grigoriev I.V."/>
            <person name="Hibbett D.S."/>
            <person name="Martin F."/>
        </authorList>
    </citation>
    <scope>NUCLEOTIDE SEQUENCE [LARGE SCALE GENOMIC DNA]</scope>
    <source>
        <strain evidence="3">Ve08.2h10</strain>
    </source>
</reference>
<evidence type="ECO:0000256" key="1">
    <source>
        <dbReference type="SAM" id="MobiDB-lite"/>
    </source>
</evidence>
<gene>
    <name evidence="2" type="ORF">PAXRUDRAFT_28798</name>
</gene>
<evidence type="ECO:0000313" key="3">
    <source>
        <dbReference type="Proteomes" id="UP000054538"/>
    </source>
</evidence>
<sequence>MSHSDSELEYEDFSACLATVGDSDKEDCNEEGERERDSALDAGGSNIKEVLKKSSDLDLKIVKAVKKYTMFYHFWINNLFLTTPKPNINPHSPAHWSSPESMADGTIVELYKAVLQELHEKMEIYKGFGSLDSTGLLFAPLNVSPKLYSSQSHDKASNVNLLCLLKKPESVRMVHLLLFGKSSLSEKKKGHPKARGEHMGAQTYHEGTQTKIPYCKDFDFYLKRLFKHTVWLREVMEYYNNREFRICTVSNTSKAPTSTTVPAQWPCSWEDNFLDEMDQDPDVLTSFLSPLQSQLLPKL</sequence>
<feature type="region of interest" description="Disordered" evidence="1">
    <location>
        <begin position="22"/>
        <end position="41"/>
    </location>
</feature>
<dbReference type="AlphaFoldDB" id="A0A0D0CQ68"/>
<accession>A0A0D0CQ68</accession>
<dbReference type="InParanoid" id="A0A0D0CQ68"/>
<dbReference type="Proteomes" id="UP000054538">
    <property type="component" value="Unassembled WGS sequence"/>
</dbReference>
<protein>
    <submittedName>
        <fullName evidence="2">Uncharacterized protein</fullName>
    </submittedName>
</protein>
<name>A0A0D0CQ68_9AGAM</name>
<organism evidence="2 3">
    <name type="scientific">Paxillus rubicundulus Ve08.2h10</name>
    <dbReference type="NCBI Taxonomy" id="930991"/>
    <lineage>
        <taxon>Eukaryota</taxon>
        <taxon>Fungi</taxon>
        <taxon>Dikarya</taxon>
        <taxon>Basidiomycota</taxon>
        <taxon>Agaricomycotina</taxon>
        <taxon>Agaricomycetes</taxon>
        <taxon>Agaricomycetidae</taxon>
        <taxon>Boletales</taxon>
        <taxon>Paxilineae</taxon>
        <taxon>Paxillaceae</taxon>
        <taxon>Paxillus</taxon>
    </lineage>
</organism>